<organism evidence="1 2">
    <name type="scientific">Petrolisthes cinctipes</name>
    <name type="common">Flat porcelain crab</name>
    <dbReference type="NCBI Taxonomy" id="88211"/>
    <lineage>
        <taxon>Eukaryota</taxon>
        <taxon>Metazoa</taxon>
        <taxon>Ecdysozoa</taxon>
        <taxon>Arthropoda</taxon>
        <taxon>Crustacea</taxon>
        <taxon>Multicrustacea</taxon>
        <taxon>Malacostraca</taxon>
        <taxon>Eumalacostraca</taxon>
        <taxon>Eucarida</taxon>
        <taxon>Decapoda</taxon>
        <taxon>Pleocyemata</taxon>
        <taxon>Anomura</taxon>
        <taxon>Galatheoidea</taxon>
        <taxon>Porcellanidae</taxon>
        <taxon>Petrolisthes</taxon>
    </lineage>
</organism>
<protein>
    <submittedName>
        <fullName evidence="1">Uncharacterized protein</fullName>
    </submittedName>
</protein>
<name>A0AAE1BEX3_PETCI</name>
<accession>A0AAE1BEX3</accession>
<dbReference type="AlphaFoldDB" id="A0AAE1BEX3"/>
<dbReference type="Proteomes" id="UP001286313">
    <property type="component" value="Unassembled WGS sequence"/>
</dbReference>
<comment type="caution">
    <text evidence="1">The sequence shown here is derived from an EMBL/GenBank/DDBJ whole genome shotgun (WGS) entry which is preliminary data.</text>
</comment>
<proteinExistence type="predicted"/>
<evidence type="ECO:0000313" key="1">
    <source>
        <dbReference type="EMBL" id="KAK3849198.1"/>
    </source>
</evidence>
<dbReference type="EMBL" id="JAWQEG010009070">
    <property type="protein sequence ID" value="KAK3849198.1"/>
    <property type="molecule type" value="Genomic_DNA"/>
</dbReference>
<gene>
    <name evidence="1" type="ORF">Pcinc_044036</name>
</gene>
<reference evidence="1" key="1">
    <citation type="submission" date="2023-10" db="EMBL/GenBank/DDBJ databases">
        <title>Genome assemblies of two species of porcelain crab, Petrolisthes cinctipes and Petrolisthes manimaculis (Anomura: Porcellanidae).</title>
        <authorList>
            <person name="Angst P."/>
        </authorList>
    </citation>
    <scope>NUCLEOTIDE SEQUENCE</scope>
    <source>
        <strain evidence="1">PB745_01</strain>
        <tissue evidence="1">Gill</tissue>
    </source>
</reference>
<evidence type="ECO:0000313" key="2">
    <source>
        <dbReference type="Proteomes" id="UP001286313"/>
    </source>
</evidence>
<keyword evidence="2" id="KW-1185">Reference proteome</keyword>
<sequence length="100" mass="11328">MCLNPGVLLSPIEFLAMQSFVSFRSVERKSVVVGVWWKECGGGVTLCDRVVWWVVGVWKECGGSVERVWWECEKSVVGVWKECGGSVKRVWVGVWEYDAV</sequence>